<comment type="caution">
    <text evidence="1">The sequence shown here is derived from an EMBL/GenBank/DDBJ whole genome shotgun (WGS) entry which is preliminary data.</text>
</comment>
<dbReference type="Proteomes" id="UP001221217">
    <property type="component" value="Unassembled WGS sequence"/>
</dbReference>
<dbReference type="EMBL" id="JAQQAL010000037">
    <property type="protein sequence ID" value="MDC7227977.1"/>
    <property type="molecule type" value="Genomic_DNA"/>
</dbReference>
<protein>
    <submittedName>
        <fullName evidence="1">Uncharacterized protein</fullName>
    </submittedName>
</protein>
<evidence type="ECO:0000313" key="1">
    <source>
        <dbReference type="EMBL" id="MDC7227977.1"/>
    </source>
</evidence>
<organism evidence="1 2">
    <name type="scientific">Candidatus Thalassospirochaeta sargassi</name>
    <dbReference type="NCBI Taxonomy" id="3119039"/>
    <lineage>
        <taxon>Bacteria</taxon>
        <taxon>Pseudomonadati</taxon>
        <taxon>Spirochaetota</taxon>
        <taxon>Spirochaetia</taxon>
        <taxon>Spirochaetales</taxon>
        <taxon>Spirochaetaceae</taxon>
        <taxon>Candidatus Thalassospirochaeta</taxon>
    </lineage>
</organism>
<dbReference type="AlphaFoldDB" id="A0AAJ1IEV3"/>
<sequence length="122" mass="14465">MKKLKDIFKEREAVILKGIEDGIIMNMEKESVKEIVTNLVGDIHLFLSTMHAEENGELTTDMLMEELADLRESVRKNIFEAEIEDFVYYSIIKEHDDYLIQYKEDVECFNTEEKMKSLYCER</sequence>
<name>A0AAJ1IEV3_9SPIO</name>
<gene>
    <name evidence="1" type="ORF">PQJ61_14525</name>
</gene>
<evidence type="ECO:0000313" key="2">
    <source>
        <dbReference type="Proteomes" id="UP001221217"/>
    </source>
</evidence>
<reference evidence="1 2" key="1">
    <citation type="submission" date="2022-12" db="EMBL/GenBank/DDBJ databases">
        <title>Metagenome assembled genome from gulf of manar.</title>
        <authorList>
            <person name="Kohli P."/>
            <person name="Pk S."/>
            <person name="Venkata Ramana C."/>
            <person name="Sasikala C."/>
        </authorList>
    </citation>
    <scope>NUCLEOTIDE SEQUENCE [LARGE SCALE GENOMIC DNA]</scope>
    <source>
        <strain evidence="1">JB008</strain>
    </source>
</reference>
<proteinExistence type="predicted"/>
<accession>A0AAJ1IEV3</accession>